<keyword evidence="13 15" id="KW-0030">Aminoacyl-tRNA synthetase</keyword>
<dbReference type="SUPFAM" id="SSF46955">
    <property type="entry name" value="Putative DNA-binding domain"/>
    <property type="match status" value="1"/>
</dbReference>
<dbReference type="InterPro" id="IPR033714">
    <property type="entry name" value="tRNA_bind_bactPheRS"/>
</dbReference>
<dbReference type="InterPro" id="IPR005146">
    <property type="entry name" value="B3/B4_tRNA-bd"/>
</dbReference>
<dbReference type="InterPro" id="IPR002547">
    <property type="entry name" value="tRNA-bd_dom"/>
</dbReference>
<feature type="binding site" evidence="15">
    <location>
        <position position="460"/>
    </location>
    <ligand>
        <name>Mg(2+)</name>
        <dbReference type="ChEBI" id="CHEBI:18420"/>
        <note>shared with alpha subunit</note>
    </ligand>
</feature>
<dbReference type="SUPFAM" id="SSF50249">
    <property type="entry name" value="Nucleic acid-binding proteins"/>
    <property type="match status" value="1"/>
</dbReference>
<dbReference type="InterPro" id="IPR009061">
    <property type="entry name" value="DNA-bd_dom_put_sf"/>
</dbReference>
<evidence type="ECO:0000256" key="1">
    <source>
        <dbReference type="ARBA" id="ARBA00004496"/>
    </source>
</evidence>
<dbReference type="SUPFAM" id="SSF55681">
    <property type="entry name" value="Class II aaRS and biotin synthetases"/>
    <property type="match status" value="1"/>
</dbReference>
<dbReference type="InterPro" id="IPR012340">
    <property type="entry name" value="NA-bd_OB-fold"/>
</dbReference>
<evidence type="ECO:0000313" key="21">
    <source>
        <dbReference type="Proteomes" id="UP000614261"/>
    </source>
</evidence>
<dbReference type="PROSITE" id="PS51447">
    <property type="entry name" value="FDX_ACB"/>
    <property type="match status" value="1"/>
</dbReference>
<dbReference type="InterPro" id="IPR004532">
    <property type="entry name" value="Phe-tRNA-ligase_IIc_bsu_bact"/>
</dbReference>
<dbReference type="SMART" id="SM00896">
    <property type="entry name" value="FDX-ACB"/>
    <property type="match status" value="1"/>
</dbReference>
<dbReference type="InterPro" id="IPR020825">
    <property type="entry name" value="Phe-tRNA_synthase-like_B3/B4"/>
</dbReference>
<dbReference type="InterPro" id="IPR005147">
    <property type="entry name" value="tRNA_synthase_B5-dom"/>
</dbReference>
<dbReference type="Proteomes" id="UP000614261">
    <property type="component" value="Unassembled WGS sequence"/>
</dbReference>
<keyword evidence="7 15" id="KW-0479">Metal-binding</keyword>
<evidence type="ECO:0000256" key="7">
    <source>
        <dbReference type="ARBA" id="ARBA00022723"/>
    </source>
</evidence>
<dbReference type="NCBIfam" id="TIGR00472">
    <property type="entry name" value="pheT_bact"/>
    <property type="match status" value="1"/>
</dbReference>
<evidence type="ECO:0000259" key="18">
    <source>
        <dbReference type="PROSITE" id="PS51447"/>
    </source>
</evidence>
<dbReference type="PANTHER" id="PTHR10947:SF0">
    <property type="entry name" value="PHENYLALANINE--TRNA LIGASE BETA SUBUNIT"/>
    <property type="match status" value="1"/>
</dbReference>
<comment type="similarity">
    <text evidence="2 15">Belongs to the phenylalanyl-tRNA synthetase beta subunit family. Type 1 subfamily.</text>
</comment>
<evidence type="ECO:0000256" key="2">
    <source>
        <dbReference type="ARBA" id="ARBA00008653"/>
    </source>
</evidence>
<dbReference type="Pfam" id="PF03484">
    <property type="entry name" value="B5"/>
    <property type="match status" value="1"/>
</dbReference>
<dbReference type="SMART" id="SM00874">
    <property type="entry name" value="B5"/>
    <property type="match status" value="1"/>
</dbReference>
<proteinExistence type="inferred from homology"/>
<keyword evidence="10 15" id="KW-0460">Magnesium</keyword>
<dbReference type="PROSITE" id="PS50886">
    <property type="entry name" value="TRBD"/>
    <property type="match status" value="1"/>
</dbReference>
<feature type="binding site" evidence="15">
    <location>
        <position position="451"/>
    </location>
    <ligand>
        <name>Mg(2+)</name>
        <dbReference type="ChEBI" id="CHEBI:18420"/>
        <note>shared with alpha subunit</note>
    </ligand>
</feature>
<evidence type="ECO:0000256" key="3">
    <source>
        <dbReference type="ARBA" id="ARBA00011209"/>
    </source>
</evidence>
<comment type="caution">
    <text evidence="20">The sequence shown here is derived from an EMBL/GenBank/DDBJ whole genome shotgun (WGS) entry which is preliminary data.</text>
</comment>
<comment type="cofactor">
    <cofactor evidence="15">
        <name>Mg(2+)</name>
        <dbReference type="ChEBI" id="CHEBI:18420"/>
    </cofactor>
    <text evidence="15">Binds 2 magnesium ions per tetramer.</text>
</comment>
<feature type="domain" description="B5" evidence="19">
    <location>
        <begin position="398"/>
        <end position="473"/>
    </location>
</feature>
<keyword evidence="6 15" id="KW-0436">Ligase</keyword>
<dbReference type="Gene3D" id="3.30.930.10">
    <property type="entry name" value="Bira Bifunctional Protein, Domain 2"/>
    <property type="match status" value="1"/>
</dbReference>
<dbReference type="RefSeq" id="WP_188512590.1">
    <property type="nucleotide sequence ID" value="NZ_BMGD01000001.1"/>
</dbReference>
<evidence type="ECO:0000259" key="19">
    <source>
        <dbReference type="PROSITE" id="PS51483"/>
    </source>
</evidence>
<dbReference type="Gene3D" id="3.30.70.380">
    <property type="entry name" value="Ferrodoxin-fold anticodon-binding domain"/>
    <property type="match status" value="1"/>
</dbReference>
<evidence type="ECO:0000256" key="15">
    <source>
        <dbReference type="HAMAP-Rule" id="MF_00283"/>
    </source>
</evidence>
<dbReference type="CDD" id="cd02796">
    <property type="entry name" value="tRNA_bind_bactPheRS"/>
    <property type="match status" value="1"/>
</dbReference>
<keyword evidence="8 15" id="KW-0547">Nucleotide-binding</keyword>
<keyword evidence="5 16" id="KW-0820">tRNA-binding</keyword>
<keyword evidence="12 15" id="KW-0648">Protein biosynthesis</keyword>
<dbReference type="SUPFAM" id="SSF54991">
    <property type="entry name" value="Anticodon-binding domain of PheRS"/>
    <property type="match status" value="1"/>
</dbReference>
<comment type="catalytic activity">
    <reaction evidence="14 15">
        <text>tRNA(Phe) + L-phenylalanine + ATP = L-phenylalanyl-tRNA(Phe) + AMP + diphosphate + H(+)</text>
        <dbReference type="Rhea" id="RHEA:19413"/>
        <dbReference type="Rhea" id="RHEA-COMP:9668"/>
        <dbReference type="Rhea" id="RHEA-COMP:9699"/>
        <dbReference type="ChEBI" id="CHEBI:15378"/>
        <dbReference type="ChEBI" id="CHEBI:30616"/>
        <dbReference type="ChEBI" id="CHEBI:33019"/>
        <dbReference type="ChEBI" id="CHEBI:58095"/>
        <dbReference type="ChEBI" id="CHEBI:78442"/>
        <dbReference type="ChEBI" id="CHEBI:78531"/>
        <dbReference type="ChEBI" id="CHEBI:456215"/>
        <dbReference type="EC" id="6.1.1.20"/>
    </reaction>
</comment>
<evidence type="ECO:0000256" key="13">
    <source>
        <dbReference type="ARBA" id="ARBA00023146"/>
    </source>
</evidence>
<keyword evidence="9 15" id="KW-0067">ATP-binding</keyword>
<evidence type="ECO:0000256" key="6">
    <source>
        <dbReference type="ARBA" id="ARBA00022598"/>
    </source>
</evidence>
<feature type="domain" description="FDX-ACB" evidence="18">
    <location>
        <begin position="710"/>
        <end position="802"/>
    </location>
</feature>
<name>A0ABQ1IUW9_9SPHN</name>
<dbReference type="SMART" id="SM00873">
    <property type="entry name" value="B3_4"/>
    <property type="match status" value="1"/>
</dbReference>
<dbReference type="InterPro" id="IPR045864">
    <property type="entry name" value="aa-tRNA-synth_II/BPL/LPL"/>
</dbReference>
<dbReference type="PANTHER" id="PTHR10947">
    <property type="entry name" value="PHENYLALANYL-TRNA SYNTHETASE BETA CHAIN AND LEUCINE-RICH REPEAT-CONTAINING PROTEIN 47"/>
    <property type="match status" value="1"/>
</dbReference>
<keyword evidence="21" id="KW-1185">Reference proteome</keyword>
<dbReference type="Gene3D" id="3.50.40.10">
    <property type="entry name" value="Phenylalanyl-trna Synthetase, Chain B, domain 3"/>
    <property type="match status" value="1"/>
</dbReference>
<feature type="binding site" evidence="15">
    <location>
        <position position="457"/>
    </location>
    <ligand>
        <name>Mg(2+)</name>
        <dbReference type="ChEBI" id="CHEBI:18420"/>
        <note>shared with alpha subunit</note>
    </ligand>
</feature>
<sequence>MKFTLSWLKEHLDTDASLDQITDRLTAIGLELEGVENPADVLRPFKVARVIEAGPHPNADKLRLLKVDDGSGTPWQVVCGAPNARQGLVGVFGPPGTYVPGPAFTLKPAKIRDVESFGMMCSYRELEMGEDHDGIIELPEDAPVGTSFADYAGLDDPVIDVSVTPNKQDCMGVRGIARDLAASGIGTLKSLVIADVARVGAGPDVRTDDADGCPAFYGCTVTGVTNGAAPAWMQARLKAVGQKPISALVDITNYVMIDLGRPLHVYDMGTLSGGLVARKANDGEEVLALNGKTYTLDSSMTVIADDAMVHDIGGIMGGEHSGVAETTTDVLIECAYFDPEHIARTGQKLMLTSDARQRFERGVDPAFLDDGLAIATAYVTSLCGGTASEVTRAGAAPVEARTVSYDPAYCLALGGIDVPADEQKAILERLGFTIDSAATPWAITIPSWRRDVAGKADIVEEVVRITGIDAIPSTPLPRLPGVAKPTASPAQLQERRVRRLAAARGLNEAVNWSFISEKEAAPFGGGDWTLANPISEDLKVMRPSLLPGLLSAAKRNLDRGAGSVRLFEIGRRYFKAEDGTSLERATLSIVLAGDKTPREWRSGKAQPFTAHDVKAEVLALLEAAGAPAAKLMDFAPDSAGPGDHYHPGQAATLRLGPKNVLASYGTLHPSTAKAFGFKPVHGAVMVAELFLDGIPLKARGSAMREAYAPPALQAVTRDFAFLVDATMAAGDLVRAVKGADKKLITDVRVFDSFAGAGVPEGKLSLAIEVTLQPVDKSFADDELKAIADAVVKAAAKLGAELRG</sequence>
<evidence type="ECO:0000313" key="20">
    <source>
        <dbReference type="EMBL" id="GGB51668.1"/>
    </source>
</evidence>
<dbReference type="Gene3D" id="2.40.50.140">
    <property type="entry name" value="Nucleic acid-binding proteins"/>
    <property type="match status" value="1"/>
</dbReference>
<comment type="subunit">
    <text evidence="3 15">Tetramer of two alpha and two beta subunits.</text>
</comment>
<keyword evidence="11 16" id="KW-0694">RNA-binding</keyword>
<evidence type="ECO:0000256" key="4">
    <source>
        <dbReference type="ARBA" id="ARBA00022490"/>
    </source>
</evidence>
<dbReference type="PROSITE" id="PS51483">
    <property type="entry name" value="B5"/>
    <property type="match status" value="1"/>
</dbReference>
<dbReference type="NCBIfam" id="NF045760">
    <property type="entry name" value="YtpR"/>
    <property type="match status" value="1"/>
</dbReference>
<dbReference type="Pfam" id="PF17759">
    <property type="entry name" value="tRNA_synthFbeta"/>
    <property type="match status" value="1"/>
</dbReference>
<dbReference type="Gene3D" id="3.30.56.10">
    <property type="match status" value="2"/>
</dbReference>
<feature type="domain" description="TRNA-binding" evidence="17">
    <location>
        <begin position="39"/>
        <end position="149"/>
    </location>
</feature>
<dbReference type="GO" id="GO:0016874">
    <property type="term" value="F:ligase activity"/>
    <property type="evidence" value="ECO:0007669"/>
    <property type="project" value="UniProtKB-KW"/>
</dbReference>
<evidence type="ECO:0000256" key="12">
    <source>
        <dbReference type="ARBA" id="ARBA00022917"/>
    </source>
</evidence>
<dbReference type="InterPro" id="IPR045060">
    <property type="entry name" value="Phe-tRNA-ligase_IIc_bsu"/>
</dbReference>
<dbReference type="InterPro" id="IPR041616">
    <property type="entry name" value="PheRS_beta_core"/>
</dbReference>
<evidence type="ECO:0000256" key="11">
    <source>
        <dbReference type="ARBA" id="ARBA00022884"/>
    </source>
</evidence>
<dbReference type="InterPro" id="IPR036690">
    <property type="entry name" value="Fdx_antiC-bd_sf"/>
</dbReference>
<dbReference type="Pfam" id="PF03147">
    <property type="entry name" value="FDX-ACB"/>
    <property type="match status" value="1"/>
</dbReference>
<evidence type="ECO:0000259" key="17">
    <source>
        <dbReference type="PROSITE" id="PS50886"/>
    </source>
</evidence>
<evidence type="ECO:0000256" key="5">
    <source>
        <dbReference type="ARBA" id="ARBA00022555"/>
    </source>
</evidence>
<feature type="binding site" evidence="15">
    <location>
        <position position="461"/>
    </location>
    <ligand>
        <name>Mg(2+)</name>
        <dbReference type="ChEBI" id="CHEBI:18420"/>
        <note>shared with alpha subunit</note>
    </ligand>
</feature>
<dbReference type="EC" id="6.1.1.20" evidence="15"/>
<accession>A0ABQ1IUW9</accession>
<dbReference type="EMBL" id="BMGD01000001">
    <property type="protein sequence ID" value="GGB51668.1"/>
    <property type="molecule type" value="Genomic_DNA"/>
</dbReference>
<dbReference type="SUPFAM" id="SSF56037">
    <property type="entry name" value="PheT/TilS domain"/>
    <property type="match status" value="1"/>
</dbReference>
<evidence type="ECO:0000256" key="10">
    <source>
        <dbReference type="ARBA" id="ARBA00022842"/>
    </source>
</evidence>
<dbReference type="HAMAP" id="MF_00283">
    <property type="entry name" value="Phe_tRNA_synth_beta1"/>
    <property type="match status" value="1"/>
</dbReference>
<protein>
    <recommendedName>
        <fullName evidence="15">Phenylalanine--tRNA ligase beta subunit</fullName>
        <ecNumber evidence="15">6.1.1.20</ecNumber>
    </recommendedName>
    <alternativeName>
        <fullName evidence="15">Phenylalanyl-tRNA synthetase beta subunit</fullName>
        <shortName evidence="15">PheRS</shortName>
    </alternativeName>
</protein>
<reference evidence="21" key="1">
    <citation type="journal article" date="2019" name="Int. J. Syst. Evol. Microbiol.">
        <title>The Global Catalogue of Microorganisms (GCM) 10K type strain sequencing project: providing services to taxonomists for standard genome sequencing and annotation.</title>
        <authorList>
            <consortium name="The Broad Institute Genomics Platform"/>
            <consortium name="The Broad Institute Genome Sequencing Center for Infectious Disease"/>
            <person name="Wu L."/>
            <person name="Ma J."/>
        </authorList>
    </citation>
    <scope>NUCLEOTIDE SEQUENCE [LARGE SCALE GENOMIC DNA]</scope>
    <source>
        <strain evidence="21">CGMCC 1.12851</strain>
    </source>
</reference>
<dbReference type="CDD" id="cd00769">
    <property type="entry name" value="PheRS_beta_core"/>
    <property type="match status" value="1"/>
</dbReference>
<comment type="subcellular location">
    <subcellularLocation>
        <location evidence="1 15">Cytoplasm</location>
    </subcellularLocation>
</comment>
<dbReference type="Pfam" id="PF03483">
    <property type="entry name" value="B3_4"/>
    <property type="match status" value="1"/>
</dbReference>
<organism evidence="20 21">
    <name type="scientific">Blastomonas aquatica</name>
    <dbReference type="NCBI Taxonomy" id="1510276"/>
    <lineage>
        <taxon>Bacteria</taxon>
        <taxon>Pseudomonadati</taxon>
        <taxon>Pseudomonadota</taxon>
        <taxon>Alphaproteobacteria</taxon>
        <taxon>Sphingomonadales</taxon>
        <taxon>Sphingomonadaceae</taxon>
        <taxon>Blastomonas</taxon>
    </lineage>
</organism>
<dbReference type="InterPro" id="IPR005121">
    <property type="entry name" value="Fdx_antiC-bd"/>
</dbReference>
<evidence type="ECO:0000256" key="16">
    <source>
        <dbReference type="PROSITE-ProRule" id="PRU00209"/>
    </source>
</evidence>
<gene>
    <name evidence="15 20" type="primary">pheT</name>
    <name evidence="20" type="ORF">GCM10010833_03010</name>
</gene>
<evidence type="ECO:0000256" key="8">
    <source>
        <dbReference type="ARBA" id="ARBA00022741"/>
    </source>
</evidence>
<dbReference type="Pfam" id="PF01588">
    <property type="entry name" value="tRNA_bind"/>
    <property type="match status" value="1"/>
</dbReference>
<evidence type="ECO:0000256" key="9">
    <source>
        <dbReference type="ARBA" id="ARBA00022840"/>
    </source>
</evidence>
<keyword evidence="4 15" id="KW-0963">Cytoplasm</keyword>
<evidence type="ECO:0000256" key="14">
    <source>
        <dbReference type="ARBA" id="ARBA00049255"/>
    </source>
</evidence>